<protein>
    <submittedName>
        <fullName evidence="1">Uncharacterized protein</fullName>
    </submittedName>
</protein>
<organism evidence="1 2">
    <name type="scientific">Cichorium intybus</name>
    <name type="common">Chicory</name>
    <dbReference type="NCBI Taxonomy" id="13427"/>
    <lineage>
        <taxon>Eukaryota</taxon>
        <taxon>Viridiplantae</taxon>
        <taxon>Streptophyta</taxon>
        <taxon>Embryophyta</taxon>
        <taxon>Tracheophyta</taxon>
        <taxon>Spermatophyta</taxon>
        <taxon>Magnoliopsida</taxon>
        <taxon>eudicotyledons</taxon>
        <taxon>Gunneridae</taxon>
        <taxon>Pentapetalae</taxon>
        <taxon>asterids</taxon>
        <taxon>campanulids</taxon>
        <taxon>Asterales</taxon>
        <taxon>Asteraceae</taxon>
        <taxon>Cichorioideae</taxon>
        <taxon>Cichorieae</taxon>
        <taxon>Cichoriinae</taxon>
        <taxon>Cichorium</taxon>
    </lineage>
</organism>
<dbReference type="Proteomes" id="UP001055811">
    <property type="component" value="Linkage Group LG06"/>
</dbReference>
<proteinExistence type="predicted"/>
<accession>A0ACB9BGD7</accession>
<reference evidence="2" key="1">
    <citation type="journal article" date="2022" name="Mol. Ecol. Resour.">
        <title>The genomes of chicory, endive, great burdock and yacon provide insights into Asteraceae palaeo-polyploidization history and plant inulin production.</title>
        <authorList>
            <person name="Fan W."/>
            <person name="Wang S."/>
            <person name="Wang H."/>
            <person name="Wang A."/>
            <person name="Jiang F."/>
            <person name="Liu H."/>
            <person name="Zhao H."/>
            <person name="Xu D."/>
            <person name="Zhang Y."/>
        </authorList>
    </citation>
    <scope>NUCLEOTIDE SEQUENCE [LARGE SCALE GENOMIC DNA]</scope>
    <source>
        <strain evidence="2">cv. Punajuju</strain>
    </source>
</reference>
<dbReference type="EMBL" id="CM042014">
    <property type="protein sequence ID" value="KAI3720851.1"/>
    <property type="molecule type" value="Genomic_DNA"/>
</dbReference>
<evidence type="ECO:0000313" key="1">
    <source>
        <dbReference type="EMBL" id="KAI3720851.1"/>
    </source>
</evidence>
<comment type="caution">
    <text evidence="1">The sequence shown here is derived from an EMBL/GenBank/DDBJ whole genome shotgun (WGS) entry which is preliminary data.</text>
</comment>
<keyword evidence="2" id="KW-1185">Reference proteome</keyword>
<gene>
    <name evidence="1" type="ORF">L2E82_31847</name>
</gene>
<evidence type="ECO:0000313" key="2">
    <source>
        <dbReference type="Proteomes" id="UP001055811"/>
    </source>
</evidence>
<sequence>MHFRHFVTQIHHRFKSIHRYLNSLNDLSWTFVLGLMLIEVAIGDKHEYVRKVIKVVKGCGGLSGGKNVGDKQFFWMNHGDEAVKLPDGFEVVARSKQGVVAVVENPNKRIHKSQP</sequence>
<name>A0ACB9BGD7_CICIN</name>
<reference evidence="1 2" key="2">
    <citation type="journal article" date="2022" name="Mol. Ecol. Resour.">
        <title>The genomes of chicory, endive, great burdock and yacon provide insights into Asteraceae paleo-polyploidization history and plant inulin production.</title>
        <authorList>
            <person name="Fan W."/>
            <person name="Wang S."/>
            <person name="Wang H."/>
            <person name="Wang A."/>
            <person name="Jiang F."/>
            <person name="Liu H."/>
            <person name="Zhao H."/>
            <person name="Xu D."/>
            <person name="Zhang Y."/>
        </authorList>
    </citation>
    <scope>NUCLEOTIDE SEQUENCE [LARGE SCALE GENOMIC DNA]</scope>
    <source>
        <strain evidence="2">cv. Punajuju</strain>
        <tissue evidence="1">Leaves</tissue>
    </source>
</reference>